<dbReference type="InterPro" id="IPR002881">
    <property type="entry name" value="DUF58"/>
</dbReference>
<keyword evidence="1" id="KW-0472">Membrane</keyword>
<feature type="transmembrane region" description="Helical" evidence="1">
    <location>
        <begin position="15"/>
        <end position="32"/>
    </location>
</feature>
<dbReference type="Proteomes" id="UP000468650">
    <property type="component" value="Unassembled WGS sequence"/>
</dbReference>
<accession>A0A6N6RLC2</accession>
<dbReference type="InterPro" id="IPR036465">
    <property type="entry name" value="vWFA_dom_sf"/>
</dbReference>
<dbReference type="OrthoDB" id="845740at2"/>
<evidence type="ECO:0000256" key="1">
    <source>
        <dbReference type="SAM" id="Phobius"/>
    </source>
</evidence>
<dbReference type="AlphaFoldDB" id="A0A6N6RLC2"/>
<evidence type="ECO:0000259" key="2">
    <source>
        <dbReference type="Pfam" id="PF01882"/>
    </source>
</evidence>
<comment type="caution">
    <text evidence="3">The sequence shown here is derived from an EMBL/GenBank/DDBJ whole genome shotgun (WGS) entry which is preliminary data.</text>
</comment>
<name>A0A6N6RLC2_9FLAO</name>
<proteinExistence type="predicted"/>
<dbReference type="PANTHER" id="PTHR33608">
    <property type="entry name" value="BLL2464 PROTEIN"/>
    <property type="match status" value="1"/>
</dbReference>
<feature type="transmembrane region" description="Helical" evidence="1">
    <location>
        <begin position="38"/>
        <end position="58"/>
    </location>
</feature>
<evidence type="ECO:0000313" key="3">
    <source>
        <dbReference type="EMBL" id="KAB2814376.1"/>
    </source>
</evidence>
<evidence type="ECO:0000313" key="4">
    <source>
        <dbReference type="Proteomes" id="UP000468650"/>
    </source>
</evidence>
<feature type="domain" description="DUF58" evidence="2">
    <location>
        <begin position="205"/>
        <end position="371"/>
    </location>
</feature>
<sequence>MRKLSIRSYSLHPKTFWFMGGVIALFIVSFMVDWFFNVAAGAFLAVCLLLIWDSLRLYSIGKITAERKAAKILSLGDRNRIALKIHNSTPRVIRMNIIDELPFQLQERNFSIKGTVDSNDNFVATYEIEPKTRGLYEFGNTLIYVQSPLGFAERRCTCETSQDIRVYPSIIQMKRYQLASIEKLQQYHGAIKTRRIGHNYEFEQIKAYVEGDDYRSINWKATSRLNELMVNQYTDEQAQPVYCLIDKSRQMNLPFNGMTLLDYAVNSSLVISNVTLQKRDRIGLVTFGEKIDTMMKASNNPRQLPQILESLYAEQPNEYDANYPLLYKVMNSLARTRSLLFLFTNIESKHHLNRLLPQLLRLHKRHLLVVIFFRNDELEEYAGESAEDTIDIYKRTAAAKLIAEKQVLIQSLQQHGIHAMLSRPDELTIDTLNKYLELKARGLI</sequence>
<dbReference type="EMBL" id="WBVO01000001">
    <property type="protein sequence ID" value="KAB2814376.1"/>
    <property type="molecule type" value="Genomic_DNA"/>
</dbReference>
<gene>
    <name evidence="3" type="ORF">F8C67_01185</name>
</gene>
<keyword evidence="1" id="KW-1133">Transmembrane helix</keyword>
<reference evidence="3 4" key="1">
    <citation type="submission" date="2019-09" db="EMBL/GenBank/DDBJ databases">
        <title>Genomes of family Cryomorphaceae.</title>
        <authorList>
            <person name="Bowman J.P."/>
        </authorList>
    </citation>
    <scope>NUCLEOTIDE SEQUENCE [LARGE SCALE GENOMIC DNA]</scope>
    <source>
        <strain evidence="3 4">LMG 25704</strain>
    </source>
</reference>
<keyword evidence="4" id="KW-1185">Reference proteome</keyword>
<keyword evidence="1" id="KW-0812">Transmembrane</keyword>
<protein>
    <submittedName>
        <fullName evidence="3">DUF58 domain-containing protein</fullName>
    </submittedName>
</protein>
<dbReference type="PANTHER" id="PTHR33608:SF3">
    <property type="entry name" value="SLR2013 PROTEIN"/>
    <property type="match status" value="1"/>
</dbReference>
<dbReference type="Pfam" id="PF01882">
    <property type="entry name" value="DUF58"/>
    <property type="match status" value="1"/>
</dbReference>
<dbReference type="SUPFAM" id="SSF53300">
    <property type="entry name" value="vWA-like"/>
    <property type="match status" value="1"/>
</dbReference>
<organism evidence="3 4">
    <name type="scientific">Phaeocystidibacter luteus</name>
    <dbReference type="NCBI Taxonomy" id="911197"/>
    <lineage>
        <taxon>Bacteria</taxon>
        <taxon>Pseudomonadati</taxon>
        <taxon>Bacteroidota</taxon>
        <taxon>Flavobacteriia</taxon>
        <taxon>Flavobacteriales</taxon>
        <taxon>Phaeocystidibacteraceae</taxon>
        <taxon>Phaeocystidibacter</taxon>
    </lineage>
</organism>